<dbReference type="GO" id="GO:1990904">
    <property type="term" value="C:ribonucleoprotein complex"/>
    <property type="evidence" value="ECO:0007669"/>
    <property type="project" value="UniProtKB-KW"/>
</dbReference>
<dbReference type="GO" id="GO:0005840">
    <property type="term" value="C:ribosome"/>
    <property type="evidence" value="ECO:0007669"/>
    <property type="project" value="UniProtKB-KW"/>
</dbReference>
<keyword evidence="4" id="KW-1133">Transmembrane helix</keyword>
<feature type="transmembrane region" description="Helical" evidence="4">
    <location>
        <begin position="328"/>
        <end position="350"/>
    </location>
</feature>
<dbReference type="GO" id="GO:0003735">
    <property type="term" value="F:structural constituent of ribosome"/>
    <property type="evidence" value="ECO:0007669"/>
    <property type="project" value="InterPro"/>
</dbReference>
<keyword evidence="4" id="KW-0472">Membrane</keyword>
<organism evidence="6 7">
    <name type="scientific">Trifolium subterraneum</name>
    <name type="common">Subterranean clover</name>
    <dbReference type="NCBI Taxonomy" id="3900"/>
    <lineage>
        <taxon>Eukaryota</taxon>
        <taxon>Viridiplantae</taxon>
        <taxon>Streptophyta</taxon>
        <taxon>Embryophyta</taxon>
        <taxon>Tracheophyta</taxon>
        <taxon>Spermatophyta</taxon>
        <taxon>Magnoliopsida</taxon>
        <taxon>eudicotyledons</taxon>
        <taxon>Gunneridae</taxon>
        <taxon>Pentapetalae</taxon>
        <taxon>rosids</taxon>
        <taxon>fabids</taxon>
        <taxon>Fabales</taxon>
        <taxon>Fabaceae</taxon>
        <taxon>Papilionoideae</taxon>
        <taxon>50 kb inversion clade</taxon>
        <taxon>NPAAA clade</taxon>
        <taxon>Hologalegina</taxon>
        <taxon>IRL clade</taxon>
        <taxon>Trifolieae</taxon>
        <taxon>Trifolium</taxon>
    </lineage>
</organism>
<dbReference type="Gene3D" id="3.30.420.100">
    <property type="match status" value="1"/>
</dbReference>
<dbReference type="OrthoDB" id="1934442at2759"/>
<evidence type="ECO:0000259" key="5">
    <source>
        <dbReference type="Pfam" id="PF13960"/>
    </source>
</evidence>
<proteinExistence type="inferred from homology"/>
<dbReference type="PANTHER" id="PTHR48258:SF9">
    <property type="entry name" value="OS01G0348150 PROTEIN"/>
    <property type="match status" value="1"/>
</dbReference>
<accession>A0A2Z6N2E2</accession>
<feature type="transmembrane region" description="Helical" evidence="4">
    <location>
        <begin position="299"/>
        <end position="322"/>
    </location>
</feature>
<dbReference type="Pfam" id="PF02992">
    <property type="entry name" value="Transposase_21"/>
    <property type="match status" value="1"/>
</dbReference>
<name>A0A2Z6N2E2_TRISU</name>
<dbReference type="Proteomes" id="UP000242715">
    <property type="component" value="Unassembled WGS sequence"/>
</dbReference>
<dbReference type="InterPro" id="IPR004242">
    <property type="entry name" value="Transposase_21"/>
</dbReference>
<dbReference type="Pfam" id="PF17144">
    <property type="entry name" value="Ribosomal_L5e"/>
    <property type="match status" value="1"/>
</dbReference>
<gene>
    <name evidence="6" type="ORF">TSUD_395650</name>
</gene>
<dbReference type="AlphaFoldDB" id="A0A2Z6N2E2"/>
<sequence>MGMEYEKIHACPNDCILYRNEYQGLKNCPTCGQSRFKVKDGDVREYDGQLRHPADSLQWKKVDDLYPDFGNEARNFRLGLATDGMNPYGNLSSNHSSWPVLLIIYNLSPSICMKRKYIMLSMMISGPRQLGNDIDVYLSPLIEDLRMLWEEGVDVLDAYSNENFKMRAIKVIDPKKLDELENEAVVILCQLEMYFPPSFFDIMVHLIVHLVREIRLCGPVYLRWMYPVERYMKILKGYMKNQNRPEASIVEKYIAEEAIEFCSDYMSEANAIGIPKSRHGGRCGVPSEIKRTLISSLSIFFFFFVAASFTLDLLLCRCFVFGTGAGTGAIRVFGCDFVIAAILFTVILSVEADLRNIKKNYDMWKATGGDYSVESAESIRPLCTLIDVGLVKTTTENRVFGALKGALDGGLDGV</sequence>
<dbReference type="PRINTS" id="PR00058">
    <property type="entry name" value="RIBOSOMALL5"/>
</dbReference>
<feature type="domain" description="DUF4218" evidence="5">
    <location>
        <begin position="170"/>
        <end position="271"/>
    </location>
</feature>
<dbReference type="SUPFAM" id="SSF53137">
    <property type="entry name" value="Translational machinery components"/>
    <property type="match status" value="1"/>
</dbReference>
<protein>
    <recommendedName>
        <fullName evidence="5">DUF4218 domain-containing protein</fullName>
    </recommendedName>
</protein>
<evidence type="ECO:0000313" key="6">
    <source>
        <dbReference type="EMBL" id="GAU37881.1"/>
    </source>
</evidence>
<evidence type="ECO:0000256" key="3">
    <source>
        <dbReference type="ARBA" id="ARBA00023274"/>
    </source>
</evidence>
<comment type="similarity">
    <text evidence="1">Belongs to the universal ribosomal protein uL18 family.</text>
</comment>
<keyword evidence="2" id="KW-0689">Ribosomal protein</keyword>
<evidence type="ECO:0000313" key="7">
    <source>
        <dbReference type="Proteomes" id="UP000242715"/>
    </source>
</evidence>
<reference evidence="7" key="1">
    <citation type="journal article" date="2017" name="Front. Plant Sci.">
        <title>Climate Clever Clovers: New Paradigm to Reduce the Environmental Footprint of Ruminants by Breeding Low Methanogenic Forages Utilizing Haplotype Variation.</title>
        <authorList>
            <person name="Kaur P."/>
            <person name="Appels R."/>
            <person name="Bayer P.E."/>
            <person name="Keeble-Gagnere G."/>
            <person name="Wang J."/>
            <person name="Hirakawa H."/>
            <person name="Shirasawa K."/>
            <person name="Vercoe P."/>
            <person name="Stefanova K."/>
            <person name="Durmic Z."/>
            <person name="Nichols P."/>
            <person name="Revell C."/>
            <person name="Isobe S.N."/>
            <person name="Edwards D."/>
            <person name="Erskine W."/>
        </authorList>
    </citation>
    <scope>NUCLEOTIDE SEQUENCE [LARGE SCALE GENOMIC DNA]</scope>
    <source>
        <strain evidence="7">cv. Daliak</strain>
    </source>
</reference>
<keyword evidence="4" id="KW-0812">Transmembrane</keyword>
<evidence type="ECO:0000256" key="4">
    <source>
        <dbReference type="SAM" id="Phobius"/>
    </source>
</evidence>
<dbReference type="InterPro" id="IPR025452">
    <property type="entry name" value="DUF4218"/>
</dbReference>
<dbReference type="GO" id="GO:0008097">
    <property type="term" value="F:5S rRNA binding"/>
    <property type="evidence" value="ECO:0007669"/>
    <property type="project" value="InterPro"/>
</dbReference>
<evidence type="ECO:0000256" key="1">
    <source>
        <dbReference type="ARBA" id="ARBA00007116"/>
    </source>
</evidence>
<evidence type="ECO:0000256" key="2">
    <source>
        <dbReference type="ARBA" id="ARBA00022980"/>
    </source>
</evidence>
<dbReference type="EMBL" id="DF973693">
    <property type="protein sequence ID" value="GAU37881.1"/>
    <property type="molecule type" value="Genomic_DNA"/>
</dbReference>
<dbReference type="InterPro" id="IPR005485">
    <property type="entry name" value="Rbsml_uL18_euk_arch"/>
</dbReference>
<keyword evidence="7" id="KW-1185">Reference proteome</keyword>
<keyword evidence="3" id="KW-0687">Ribonucleoprotein</keyword>
<dbReference type="PANTHER" id="PTHR48258">
    <property type="entry name" value="DUF4218 DOMAIN-CONTAINING PROTEIN-RELATED"/>
    <property type="match status" value="1"/>
</dbReference>
<dbReference type="GO" id="GO:0006412">
    <property type="term" value="P:translation"/>
    <property type="evidence" value="ECO:0007669"/>
    <property type="project" value="InterPro"/>
</dbReference>
<dbReference type="Pfam" id="PF13960">
    <property type="entry name" value="DUF4218"/>
    <property type="match status" value="1"/>
</dbReference>